<name>A0A8H4BG75_MUCCL</name>
<organism evidence="1 2">
    <name type="scientific">Mucor circinelloides f. lusitanicus</name>
    <name type="common">Mucor racemosus var. lusitanicus</name>
    <dbReference type="NCBI Taxonomy" id="29924"/>
    <lineage>
        <taxon>Eukaryota</taxon>
        <taxon>Fungi</taxon>
        <taxon>Fungi incertae sedis</taxon>
        <taxon>Mucoromycota</taxon>
        <taxon>Mucoromycotina</taxon>
        <taxon>Mucoromycetes</taxon>
        <taxon>Mucorales</taxon>
        <taxon>Mucorineae</taxon>
        <taxon>Mucoraceae</taxon>
        <taxon>Mucor</taxon>
    </lineage>
</organism>
<accession>A0A8H4BG75</accession>
<comment type="caution">
    <text evidence="1">The sequence shown here is derived from an EMBL/GenBank/DDBJ whole genome shotgun (WGS) entry which is preliminary data.</text>
</comment>
<dbReference type="AlphaFoldDB" id="A0A8H4BG75"/>
<evidence type="ECO:0000313" key="2">
    <source>
        <dbReference type="Proteomes" id="UP000469890"/>
    </source>
</evidence>
<gene>
    <name evidence="1" type="ORF">FB192DRAFT_1372796</name>
</gene>
<dbReference type="EMBL" id="JAAECE010000004">
    <property type="protein sequence ID" value="KAF1801456.1"/>
    <property type="molecule type" value="Genomic_DNA"/>
</dbReference>
<sequence length="118" mass="12897">MFRWANTKVSDHGERPDIAGMLLIESSLKGPTCVGEVKGEDRKDDTYLSAFDLLKIASFSKEAIDNKQYQGVLGVPVVGLQINFYVTTLLAEGLHVMLELASVPIPSSVHDMKAFTAI</sequence>
<evidence type="ECO:0000313" key="1">
    <source>
        <dbReference type="EMBL" id="KAF1801456.1"/>
    </source>
</evidence>
<dbReference type="Proteomes" id="UP000469890">
    <property type="component" value="Unassembled WGS sequence"/>
</dbReference>
<reference evidence="1 2" key="1">
    <citation type="submission" date="2019-09" db="EMBL/GenBank/DDBJ databases">
        <authorList>
            <consortium name="DOE Joint Genome Institute"/>
            <person name="Mondo S.J."/>
            <person name="Navarro-Mendoza M.I."/>
            <person name="Perez-Arques C."/>
            <person name="Panchal S."/>
            <person name="Nicolas F.E."/>
            <person name="Ganguly P."/>
            <person name="Pangilinan J."/>
            <person name="Grigoriev I."/>
            <person name="Heitman J."/>
            <person name="Sanya K."/>
            <person name="Garre V."/>
        </authorList>
    </citation>
    <scope>NUCLEOTIDE SEQUENCE [LARGE SCALE GENOMIC DNA]</scope>
    <source>
        <strain evidence="1 2">MU402</strain>
    </source>
</reference>
<protein>
    <submittedName>
        <fullName evidence="1">Uncharacterized protein</fullName>
    </submittedName>
</protein>
<proteinExistence type="predicted"/>